<feature type="domain" description="DUF6533" evidence="2">
    <location>
        <begin position="18"/>
        <end position="52"/>
    </location>
</feature>
<organism>
    <name type="scientific">Serpula lacrymans var. lacrymans (strain S7.9)</name>
    <name type="common">Dry rot fungus</name>
    <dbReference type="NCBI Taxonomy" id="578457"/>
    <lineage>
        <taxon>Eukaryota</taxon>
        <taxon>Fungi</taxon>
        <taxon>Dikarya</taxon>
        <taxon>Basidiomycota</taxon>
        <taxon>Agaricomycotina</taxon>
        <taxon>Agaricomycetes</taxon>
        <taxon>Agaricomycetidae</taxon>
        <taxon>Boletales</taxon>
        <taxon>Coniophorineae</taxon>
        <taxon>Serpulaceae</taxon>
        <taxon>Serpula</taxon>
    </lineage>
</organism>
<keyword evidence="1" id="KW-0472">Membrane</keyword>
<keyword evidence="1" id="KW-1133">Transmembrane helix</keyword>
<evidence type="ECO:0000313" key="3">
    <source>
        <dbReference type="EMBL" id="EGO22549.1"/>
    </source>
</evidence>
<feature type="transmembrane region" description="Helical" evidence="1">
    <location>
        <begin position="139"/>
        <end position="156"/>
    </location>
</feature>
<dbReference type="InterPro" id="IPR045340">
    <property type="entry name" value="DUF6533"/>
</dbReference>
<dbReference type="Proteomes" id="UP000008064">
    <property type="component" value="Unassembled WGS sequence"/>
</dbReference>
<dbReference type="HOGENOM" id="CLU_035509_10_5_1"/>
<feature type="transmembrane region" description="Helical" evidence="1">
    <location>
        <begin position="98"/>
        <end position="119"/>
    </location>
</feature>
<feature type="transmembrane region" description="Helical" evidence="1">
    <location>
        <begin position="177"/>
        <end position="198"/>
    </location>
</feature>
<evidence type="ECO:0000259" key="2">
    <source>
        <dbReference type="Pfam" id="PF20151"/>
    </source>
</evidence>
<feature type="transmembrane region" description="Helical" evidence="1">
    <location>
        <begin position="210"/>
        <end position="229"/>
    </location>
</feature>
<sequence>MCSEAILRQVWVVRLTSYNAYAVLTVMVWDLLLTIEDEIEYIWSYNIFFVSWMVAGVAIHHCKAWIIYQSVVVQMMLVLVDGLLMTRVYALWNGSRKIATILTTELIIEISCMCTSTFFIMSDFRPGPMCLFDRAPPQIIYFSVSAAVTQITLVVLTGWKQFTASRYGWGRTPLVSLVLRDGSFTAIVNLTIFCFPLMNILLEIDTNDIIFYWLLSILSICKQGCRLILNIHRLSSTGFTGENDDDDAFALTSMFSFLGVSDSDSKHSSTQSSSSS</sequence>
<feature type="transmembrane region" description="Helical" evidence="1">
    <location>
        <begin position="65"/>
        <end position="86"/>
    </location>
</feature>
<gene>
    <name evidence="3" type="ORF">SERLADRAFT_416976</name>
</gene>
<feature type="transmembrane region" description="Helical" evidence="1">
    <location>
        <begin position="42"/>
        <end position="59"/>
    </location>
</feature>
<dbReference type="GeneID" id="18813548"/>
<dbReference type="OrthoDB" id="2637653at2759"/>
<reference evidence="3" key="1">
    <citation type="submission" date="2011-04" db="EMBL/GenBank/DDBJ databases">
        <title>Evolution of plant cell wall degrading machinery underlies the functional diversity of forest fungi.</title>
        <authorList>
            <consortium name="US DOE Joint Genome Institute (JGI-PGF)"/>
            <person name="Eastwood D.C."/>
            <person name="Floudas D."/>
            <person name="Binder M."/>
            <person name="Majcherczyk A."/>
            <person name="Schneider P."/>
            <person name="Aerts A."/>
            <person name="Asiegbu F.O."/>
            <person name="Baker S.E."/>
            <person name="Barry K."/>
            <person name="Bendiksby M."/>
            <person name="Blumentritt M."/>
            <person name="Coutinho P.M."/>
            <person name="Cullen D."/>
            <person name="Cullen D."/>
            <person name="Gathman A."/>
            <person name="Goodell B."/>
            <person name="Henrissat B."/>
            <person name="Ihrmark K."/>
            <person name="Kauserud H."/>
            <person name="Kohler A."/>
            <person name="LaButti K."/>
            <person name="Lapidus A."/>
            <person name="Lavin J.L."/>
            <person name="Lee Y.-H."/>
            <person name="Lindquist E."/>
            <person name="Lilly W."/>
            <person name="Lucas S."/>
            <person name="Morin E."/>
            <person name="Murat C."/>
            <person name="Oguiza J.A."/>
            <person name="Park J."/>
            <person name="Pisabarro A.G."/>
            <person name="Riley R."/>
            <person name="Rosling A."/>
            <person name="Salamov A."/>
            <person name="Schmidt O."/>
            <person name="Schmutz J."/>
            <person name="Skrede I."/>
            <person name="Stenlid J."/>
            <person name="Wiebenga A."/>
            <person name="Xie X."/>
            <person name="Kues U."/>
            <person name="Hibbett D.S."/>
            <person name="Hoffmeister D."/>
            <person name="Hogberg N."/>
            <person name="Martin F."/>
            <person name="Grigoriev I.V."/>
            <person name="Watkinson S.C."/>
        </authorList>
    </citation>
    <scope>NUCLEOTIDE SEQUENCE</scope>
    <source>
        <strain evidence="3">S7.9</strain>
    </source>
</reference>
<protein>
    <recommendedName>
        <fullName evidence="2">DUF6533 domain-containing protein</fullName>
    </recommendedName>
</protein>
<keyword evidence="1" id="KW-0812">Transmembrane</keyword>
<accession>F8P318</accession>
<dbReference type="KEGG" id="sla:SERLADRAFT_416976"/>
<dbReference type="RefSeq" id="XP_007321087.1">
    <property type="nucleotide sequence ID" value="XM_007321025.1"/>
</dbReference>
<dbReference type="EMBL" id="GL945437">
    <property type="protein sequence ID" value="EGO22549.1"/>
    <property type="molecule type" value="Genomic_DNA"/>
</dbReference>
<proteinExistence type="predicted"/>
<name>F8P318_SERL9</name>
<feature type="transmembrane region" description="Helical" evidence="1">
    <location>
        <begin position="18"/>
        <end position="35"/>
    </location>
</feature>
<evidence type="ECO:0000256" key="1">
    <source>
        <dbReference type="SAM" id="Phobius"/>
    </source>
</evidence>
<dbReference type="Pfam" id="PF20151">
    <property type="entry name" value="DUF6533"/>
    <property type="match status" value="1"/>
</dbReference>
<dbReference type="AlphaFoldDB" id="F8P318"/>